<dbReference type="EMBL" id="MDGM01000007">
    <property type="protein sequence ID" value="PIB26059.1"/>
    <property type="molecule type" value="Genomic_DNA"/>
</dbReference>
<dbReference type="OrthoDB" id="9776669at2"/>
<sequence length="346" mass="36643">MTWEKSMKRLTKIAVTGVAIVGMAAASFAGEKVRMATIAPGSSAYLVMTTMASSVNGAQDKYDITVDATGAATKHMIEAAQGKLDIVMASPAIMDFMANGTAMYGSLPNAPELRENLSLLFWFPYGAYHTIVYADSGINSLQDIKGKRVFLGPPGGGAYNTAAGWIKATTGFEAGTDYEAVKASWGTALQGFQDRQFDVYINGGIPPFPQVEQLALTSNLRILGLTKANADVASVSGGGIQAATTALGRSMDVIPAGIYGNSVQSDGDVYTVGSLVGVVARNDMSEDAVYEITKSFWESLPEIRKTAPYMNAVNLDTAFSADNVKLHKGALKYYQQLGVRIPAALQ</sequence>
<dbReference type="Gene3D" id="3.40.190.10">
    <property type="entry name" value="Periplasmic binding protein-like II"/>
    <property type="match status" value="2"/>
</dbReference>
<dbReference type="InterPro" id="IPR011852">
    <property type="entry name" value="TRAP_TAXI"/>
</dbReference>
<name>A0A2G5KA63_9RHOB</name>
<comment type="caution">
    <text evidence="1">The sequence shown here is derived from an EMBL/GenBank/DDBJ whole genome shotgun (WGS) entry which is preliminary data.</text>
</comment>
<dbReference type="SUPFAM" id="SSF53850">
    <property type="entry name" value="Periplasmic binding protein-like II"/>
    <property type="match status" value="1"/>
</dbReference>
<organism evidence="1 2">
    <name type="scientific">Paramylibacter kogurei</name>
    <dbReference type="NCBI Taxonomy" id="1889778"/>
    <lineage>
        <taxon>Bacteria</taxon>
        <taxon>Pseudomonadati</taxon>
        <taxon>Pseudomonadota</taxon>
        <taxon>Alphaproteobacteria</taxon>
        <taxon>Rhodobacterales</taxon>
        <taxon>Paracoccaceae</taxon>
        <taxon>Paramylibacter</taxon>
    </lineage>
</organism>
<evidence type="ECO:0008006" key="3">
    <source>
        <dbReference type="Google" id="ProtNLM"/>
    </source>
</evidence>
<evidence type="ECO:0000313" key="2">
    <source>
        <dbReference type="Proteomes" id="UP000231516"/>
    </source>
</evidence>
<protein>
    <recommendedName>
        <fullName evidence="3">C4-dicarboxylate ABC transporter substrate-binding protein</fullName>
    </recommendedName>
</protein>
<dbReference type="Proteomes" id="UP000231516">
    <property type="component" value="Unassembled WGS sequence"/>
</dbReference>
<dbReference type="PANTHER" id="PTHR42941:SF1">
    <property type="entry name" value="SLL1037 PROTEIN"/>
    <property type="match status" value="1"/>
</dbReference>
<gene>
    <name evidence="1" type="ORF">BFP76_13945</name>
</gene>
<dbReference type="NCBIfam" id="TIGR02122">
    <property type="entry name" value="TRAP_TAXI"/>
    <property type="match status" value="1"/>
</dbReference>
<reference evidence="1 2" key="1">
    <citation type="submission" date="2016-08" db="EMBL/GenBank/DDBJ databases">
        <title>Draft genome of Amylibacter sp. strain 4G11.</title>
        <authorList>
            <person name="Wong S.-K."/>
            <person name="Hamasaki K."/>
            <person name="Yoshizawa S."/>
        </authorList>
    </citation>
    <scope>NUCLEOTIDE SEQUENCE [LARGE SCALE GENOMIC DNA]</scope>
    <source>
        <strain evidence="1 2">4G11</strain>
    </source>
</reference>
<accession>A0A2G5KA63</accession>
<keyword evidence="2" id="KW-1185">Reference proteome</keyword>
<dbReference type="PANTHER" id="PTHR42941">
    <property type="entry name" value="SLL1037 PROTEIN"/>
    <property type="match status" value="1"/>
</dbReference>
<evidence type="ECO:0000313" key="1">
    <source>
        <dbReference type="EMBL" id="PIB26059.1"/>
    </source>
</evidence>
<dbReference type="Pfam" id="PF16868">
    <property type="entry name" value="NMT1_3"/>
    <property type="match status" value="1"/>
</dbReference>
<proteinExistence type="predicted"/>
<dbReference type="AlphaFoldDB" id="A0A2G5KA63"/>